<feature type="region of interest" description="Disordered" evidence="1">
    <location>
        <begin position="99"/>
        <end position="123"/>
    </location>
</feature>
<dbReference type="EMBL" id="CM035406">
    <property type="protein sequence ID" value="KAH7446103.1"/>
    <property type="molecule type" value="Genomic_DNA"/>
</dbReference>
<sequence length="381" mass="43280">MMQRDSMSDDNLHTRTSSSSSSEFEFNILCEDSPVSPRFPYASPFSRTLRLSDLQEISHYNALQRPLYGTHNDYVWNYELAAWDVIEKGQTDQRSLMLQERQSKNRSVNASDQPRGQDVKKMKDIDQSLPAMSASSSKSISDSQCISCHGAINPAALPKAPTASICKLHCLFRRICHQRHHYRSCRIHHEASTAVQQENQCRTSCRSSRNCRLWKATNYSVRNERPTASTDSDPISETYKNVANHPHLDTVCHSACLSNMSDTHLCRDKQNLNSVSIQDKEENNTINESIDVTIYVKKPVRDDRYSVSATANDVKDPAQDNKGSPILSTLSPLQRYHKKTHRAGQNMRKTFLPYRQSLQLGAFFGFHPVTQSALTPYLAQH</sequence>
<proteinExistence type="predicted"/>
<dbReference type="AlphaFoldDB" id="A0A8T2VKH2"/>
<accession>A0A8T2VKH2</accession>
<gene>
    <name evidence="2" type="ORF">KP509_01G039300</name>
</gene>
<name>A0A8T2VKH2_CERRI</name>
<evidence type="ECO:0000313" key="2">
    <source>
        <dbReference type="EMBL" id="KAH7446103.1"/>
    </source>
</evidence>
<comment type="caution">
    <text evidence="2">The sequence shown here is derived from an EMBL/GenBank/DDBJ whole genome shotgun (WGS) entry which is preliminary data.</text>
</comment>
<organism evidence="2 3">
    <name type="scientific">Ceratopteris richardii</name>
    <name type="common">Triangle waterfern</name>
    <dbReference type="NCBI Taxonomy" id="49495"/>
    <lineage>
        <taxon>Eukaryota</taxon>
        <taxon>Viridiplantae</taxon>
        <taxon>Streptophyta</taxon>
        <taxon>Embryophyta</taxon>
        <taxon>Tracheophyta</taxon>
        <taxon>Polypodiopsida</taxon>
        <taxon>Polypodiidae</taxon>
        <taxon>Polypodiales</taxon>
        <taxon>Pteridineae</taxon>
        <taxon>Pteridaceae</taxon>
        <taxon>Parkerioideae</taxon>
        <taxon>Ceratopteris</taxon>
    </lineage>
</organism>
<protein>
    <submittedName>
        <fullName evidence="2">Uncharacterized protein</fullName>
    </submittedName>
</protein>
<dbReference type="Proteomes" id="UP000825935">
    <property type="component" value="Chromosome 1"/>
</dbReference>
<reference evidence="2" key="1">
    <citation type="submission" date="2021-08" db="EMBL/GenBank/DDBJ databases">
        <title>WGS assembly of Ceratopteris richardii.</title>
        <authorList>
            <person name="Marchant D.B."/>
            <person name="Chen G."/>
            <person name="Jenkins J."/>
            <person name="Shu S."/>
            <person name="Leebens-Mack J."/>
            <person name="Grimwood J."/>
            <person name="Schmutz J."/>
            <person name="Soltis P."/>
            <person name="Soltis D."/>
            <person name="Chen Z.-H."/>
        </authorList>
    </citation>
    <scope>NUCLEOTIDE SEQUENCE</scope>
    <source>
        <strain evidence="2">Whitten #5841</strain>
        <tissue evidence="2">Leaf</tissue>
    </source>
</reference>
<feature type="compositionally biased region" description="Polar residues" evidence="1">
    <location>
        <begin position="105"/>
        <end position="114"/>
    </location>
</feature>
<keyword evidence="3" id="KW-1185">Reference proteome</keyword>
<evidence type="ECO:0000313" key="3">
    <source>
        <dbReference type="Proteomes" id="UP000825935"/>
    </source>
</evidence>
<evidence type="ECO:0000256" key="1">
    <source>
        <dbReference type="SAM" id="MobiDB-lite"/>
    </source>
</evidence>